<dbReference type="Proteomes" id="UP000324222">
    <property type="component" value="Unassembled WGS sequence"/>
</dbReference>
<proteinExistence type="predicted"/>
<reference evidence="1 2" key="1">
    <citation type="submission" date="2019-05" db="EMBL/GenBank/DDBJ databases">
        <title>Another draft genome of Portunus trituberculatus and its Hox gene families provides insights of decapod evolution.</title>
        <authorList>
            <person name="Jeong J.-H."/>
            <person name="Song I."/>
            <person name="Kim S."/>
            <person name="Choi T."/>
            <person name="Kim D."/>
            <person name="Ryu S."/>
            <person name="Kim W."/>
        </authorList>
    </citation>
    <scope>NUCLEOTIDE SEQUENCE [LARGE SCALE GENOMIC DNA]</scope>
    <source>
        <tissue evidence="1">Muscle</tissue>
    </source>
</reference>
<gene>
    <name evidence="1" type="ORF">E2C01_081908</name>
</gene>
<name>A0A5B7IR09_PORTR</name>
<accession>A0A5B7IR09</accession>
<evidence type="ECO:0000313" key="2">
    <source>
        <dbReference type="Proteomes" id="UP000324222"/>
    </source>
</evidence>
<comment type="caution">
    <text evidence="1">The sequence shown here is derived from an EMBL/GenBank/DDBJ whole genome shotgun (WGS) entry which is preliminary data.</text>
</comment>
<dbReference type="EMBL" id="VSRR010073407">
    <property type="protein sequence ID" value="MPC87060.1"/>
    <property type="molecule type" value="Genomic_DNA"/>
</dbReference>
<sequence length="68" mass="7687">MFRPWGQKGVQRGSLTHHISSHYHHKKLDSGDRSPISAFTASLEHLITGDGRCQRCLLQGEFLPAMTR</sequence>
<protein>
    <submittedName>
        <fullName evidence="1">Uncharacterized protein</fullName>
    </submittedName>
</protein>
<evidence type="ECO:0000313" key="1">
    <source>
        <dbReference type="EMBL" id="MPC87060.1"/>
    </source>
</evidence>
<organism evidence="1 2">
    <name type="scientific">Portunus trituberculatus</name>
    <name type="common">Swimming crab</name>
    <name type="synonym">Neptunus trituberculatus</name>
    <dbReference type="NCBI Taxonomy" id="210409"/>
    <lineage>
        <taxon>Eukaryota</taxon>
        <taxon>Metazoa</taxon>
        <taxon>Ecdysozoa</taxon>
        <taxon>Arthropoda</taxon>
        <taxon>Crustacea</taxon>
        <taxon>Multicrustacea</taxon>
        <taxon>Malacostraca</taxon>
        <taxon>Eumalacostraca</taxon>
        <taxon>Eucarida</taxon>
        <taxon>Decapoda</taxon>
        <taxon>Pleocyemata</taxon>
        <taxon>Brachyura</taxon>
        <taxon>Eubrachyura</taxon>
        <taxon>Portunoidea</taxon>
        <taxon>Portunidae</taxon>
        <taxon>Portuninae</taxon>
        <taxon>Portunus</taxon>
    </lineage>
</organism>
<dbReference type="AlphaFoldDB" id="A0A5B7IR09"/>
<keyword evidence="2" id="KW-1185">Reference proteome</keyword>